<dbReference type="EC" id="4.1.2.14" evidence="6"/>
<dbReference type="InterPro" id="IPR031338">
    <property type="entry name" value="KDPG/KHG_AS_2"/>
</dbReference>
<dbReference type="PANTHER" id="PTHR30246:SF1">
    <property type="entry name" value="2-DEHYDRO-3-DEOXY-6-PHOSPHOGALACTONATE ALDOLASE-RELATED"/>
    <property type="match status" value="1"/>
</dbReference>
<dbReference type="RefSeq" id="WP_105302634.1">
    <property type="nucleotide sequence ID" value="NZ_JAQXPC010000021.1"/>
</dbReference>
<dbReference type="CDD" id="cd00452">
    <property type="entry name" value="KDPG_aldolase"/>
    <property type="match status" value="1"/>
</dbReference>
<comment type="caution">
    <text evidence="6">The sequence shown here is derived from an EMBL/GenBank/DDBJ whole genome shotgun (WGS) entry which is preliminary data.</text>
</comment>
<dbReference type="Pfam" id="PF01081">
    <property type="entry name" value="Aldolase"/>
    <property type="match status" value="1"/>
</dbReference>
<sequence length="199" mass="21833">MNHLKIYRRLLPLVTFQNLEDCKPLASVLIHAGIPQLEIAFRSEYAADAIRIISEIDGIQVGAGTVLTNHQAEEAIAAGASFLISPGFSEDVAKTAIRKNVEYFPGVVTPGEVMKASEYGFQTLKFFPAESYGGLKTIQSLHGPFPNITFIPTGGINLDNYKSYLKQSYIAAVGGSFIIPEEFLNSRNWTGLESYIRSL</sequence>
<evidence type="ECO:0000256" key="4">
    <source>
        <dbReference type="ARBA" id="ARBA00023239"/>
    </source>
</evidence>
<evidence type="ECO:0000313" key="6">
    <source>
        <dbReference type="EMBL" id="MSS59239.1"/>
    </source>
</evidence>
<dbReference type="InterPro" id="IPR000887">
    <property type="entry name" value="Aldlse_KDPG_KHG"/>
</dbReference>
<dbReference type="Gene3D" id="3.20.20.70">
    <property type="entry name" value="Aldolase class I"/>
    <property type="match status" value="1"/>
</dbReference>
<evidence type="ECO:0000313" key="7">
    <source>
        <dbReference type="Proteomes" id="UP000461880"/>
    </source>
</evidence>
<dbReference type="PROSITE" id="PS00160">
    <property type="entry name" value="ALDOLASE_KDPG_KHG_2"/>
    <property type="match status" value="1"/>
</dbReference>
<evidence type="ECO:0000256" key="3">
    <source>
        <dbReference type="ARBA" id="ARBA00011233"/>
    </source>
</evidence>
<comment type="pathway">
    <text evidence="1">Carbohydrate acid metabolism.</text>
</comment>
<proteinExistence type="inferred from homology"/>
<keyword evidence="5" id="KW-0119">Carbohydrate metabolism</keyword>
<protein>
    <submittedName>
        <fullName evidence="6">Bifunctional 4-hydroxy-2-oxoglutarate aldolase/2-dehydro-3-deoxy-phosphogluconate aldolase</fullName>
        <ecNumber evidence="6">4.1.2.14</ecNumber>
        <ecNumber evidence="6">4.1.3.16</ecNumber>
    </submittedName>
</protein>
<dbReference type="Proteomes" id="UP000461880">
    <property type="component" value="Unassembled WGS sequence"/>
</dbReference>
<keyword evidence="4 6" id="KW-0456">Lyase</keyword>
<dbReference type="PANTHER" id="PTHR30246">
    <property type="entry name" value="2-KETO-3-DEOXY-6-PHOSPHOGLUCONATE ALDOLASE"/>
    <property type="match status" value="1"/>
</dbReference>
<evidence type="ECO:0000256" key="5">
    <source>
        <dbReference type="ARBA" id="ARBA00023277"/>
    </source>
</evidence>
<evidence type="ECO:0000256" key="2">
    <source>
        <dbReference type="ARBA" id="ARBA00006906"/>
    </source>
</evidence>
<name>A0A7X2TFY1_9FIRM</name>
<keyword evidence="7" id="KW-1185">Reference proteome</keyword>
<organism evidence="6 7">
    <name type="scientific">Stecheria intestinalis</name>
    <dbReference type="NCBI Taxonomy" id="2606630"/>
    <lineage>
        <taxon>Bacteria</taxon>
        <taxon>Bacillati</taxon>
        <taxon>Bacillota</taxon>
        <taxon>Erysipelotrichia</taxon>
        <taxon>Erysipelotrichales</taxon>
        <taxon>Erysipelotrichaceae</taxon>
        <taxon>Stecheria</taxon>
    </lineage>
</organism>
<dbReference type="EC" id="4.1.3.16" evidence="6"/>
<dbReference type="EMBL" id="VUMN01000026">
    <property type="protein sequence ID" value="MSS59239.1"/>
    <property type="molecule type" value="Genomic_DNA"/>
</dbReference>
<evidence type="ECO:0000256" key="1">
    <source>
        <dbReference type="ARBA" id="ARBA00004761"/>
    </source>
</evidence>
<reference evidence="6 7" key="1">
    <citation type="submission" date="2019-08" db="EMBL/GenBank/DDBJ databases">
        <title>In-depth cultivation of the pig gut microbiome towards novel bacterial diversity and tailored functional studies.</title>
        <authorList>
            <person name="Wylensek D."/>
            <person name="Hitch T.C.A."/>
            <person name="Clavel T."/>
        </authorList>
    </citation>
    <scope>NUCLEOTIDE SEQUENCE [LARGE SCALE GENOMIC DNA]</scope>
    <source>
        <strain evidence="6 7">Oil+RF-744-GAM-WT-6</strain>
    </source>
</reference>
<comment type="similarity">
    <text evidence="2">Belongs to the KHG/KDPG aldolase family.</text>
</comment>
<accession>A0A7X2TFY1</accession>
<dbReference type="SUPFAM" id="SSF51569">
    <property type="entry name" value="Aldolase"/>
    <property type="match status" value="1"/>
</dbReference>
<dbReference type="GO" id="GO:0008675">
    <property type="term" value="F:2-dehydro-3-deoxy-phosphogluconate aldolase activity"/>
    <property type="evidence" value="ECO:0007669"/>
    <property type="project" value="UniProtKB-EC"/>
</dbReference>
<dbReference type="InterPro" id="IPR013785">
    <property type="entry name" value="Aldolase_TIM"/>
</dbReference>
<dbReference type="GO" id="GO:0008700">
    <property type="term" value="F:(R,S)-4-hydroxy-2-oxoglutarate aldolase activity"/>
    <property type="evidence" value="ECO:0007669"/>
    <property type="project" value="UniProtKB-EC"/>
</dbReference>
<gene>
    <name evidence="6" type="primary">eda</name>
    <name evidence="6" type="ORF">FYJ51_10060</name>
</gene>
<dbReference type="NCBIfam" id="TIGR01182">
    <property type="entry name" value="eda"/>
    <property type="match status" value="1"/>
</dbReference>
<dbReference type="AlphaFoldDB" id="A0A7X2TFY1"/>
<comment type="subunit">
    <text evidence="3">Homotrimer.</text>
</comment>